<evidence type="ECO:0000313" key="2">
    <source>
        <dbReference type="EMBL" id="GAI91613.1"/>
    </source>
</evidence>
<dbReference type="GO" id="GO:0008757">
    <property type="term" value="F:S-adenosylmethionine-dependent methyltransferase activity"/>
    <property type="evidence" value="ECO:0007669"/>
    <property type="project" value="InterPro"/>
</dbReference>
<accession>X1SF86</accession>
<reference evidence="2" key="1">
    <citation type="journal article" date="2014" name="Front. Microbiol.">
        <title>High frequency of phylogenetically diverse reductive dehalogenase-homologous genes in deep subseafloor sedimentary metagenomes.</title>
        <authorList>
            <person name="Kawai M."/>
            <person name="Futagami T."/>
            <person name="Toyoda A."/>
            <person name="Takaki Y."/>
            <person name="Nishi S."/>
            <person name="Hori S."/>
            <person name="Arai W."/>
            <person name="Tsubouchi T."/>
            <person name="Morono Y."/>
            <person name="Uchiyama I."/>
            <person name="Ito T."/>
            <person name="Fujiyama A."/>
            <person name="Inagaki F."/>
            <person name="Takami H."/>
        </authorList>
    </citation>
    <scope>NUCLEOTIDE SEQUENCE</scope>
    <source>
        <strain evidence="2">Expedition CK06-06</strain>
    </source>
</reference>
<sequence length="165" mass="18223">LLGLGMAKAALMAYAAMDLIHMTITKRAAFEEAQRLSNGKGIINIGAGPHRFPQSQVIAEHPEVMGNLDIVADGMPHFRQIDVESEALPFADKQFGCAFLSHVLEHLDNWGFALAEASRVADYVVIALPHPAYFSGWLAPEHRQFFSIGDINEIAQLYPNVVVYY</sequence>
<comment type="caution">
    <text evidence="2">The sequence shown here is derived from an EMBL/GenBank/DDBJ whole genome shotgun (WGS) entry which is preliminary data.</text>
</comment>
<dbReference type="InterPro" id="IPR029063">
    <property type="entry name" value="SAM-dependent_MTases_sf"/>
</dbReference>
<evidence type="ECO:0000259" key="1">
    <source>
        <dbReference type="Pfam" id="PF08241"/>
    </source>
</evidence>
<gene>
    <name evidence="2" type="ORF">S12H4_38361</name>
</gene>
<dbReference type="InterPro" id="IPR013216">
    <property type="entry name" value="Methyltransf_11"/>
</dbReference>
<dbReference type="Pfam" id="PF08241">
    <property type="entry name" value="Methyltransf_11"/>
    <property type="match status" value="1"/>
</dbReference>
<protein>
    <recommendedName>
        <fullName evidence="1">Methyltransferase type 11 domain-containing protein</fullName>
    </recommendedName>
</protein>
<proteinExistence type="predicted"/>
<dbReference type="AlphaFoldDB" id="X1SF86"/>
<feature type="domain" description="Methyltransferase type 11" evidence="1">
    <location>
        <begin position="76"/>
        <end position="120"/>
    </location>
</feature>
<name>X1SF86_9ZZZZ</name>
<dbReference type="EMBL" id="BARW01023086">
    <property type="protein sequence ID" value="GAI91613.1"/>
    <property type="molecule type" value="Genomic_DNA"/>
</dbReference>
<organism evidence="2">
    <name type="scientific">marine sediment metagenome</name>
    <dbReference type="NCBI Taxonomy" id="412755"/>
    <lineage>
        <taxon>unclassified sequences</taxon>
        <taxon>metagenomes</taxon>
        <taxon>ecological metagenomes</taxon>
    </lineage>
</organism>
<feature type="non-terminal residue" evidence="2">
    <location>
        <position position="1"/>
    </location>
</feature>
<dbReference type="Gene3D" id="3.40.50.150">
    <property type="entry name" value="Vaccinia Virus protein VP39"/>
    <property type="match status" value="1"/>
</dbReference>
<dbReference type="SUPFAM" id="SSF53335">
    <property type="entry name" value="S-adenosyl-L-methionine-dependent methyltransferases"/>
    <property type="match status" value="1"/>
</dbReference>